<keyword evidence="1" id="KW-0812">Transmembrane</keyword>
<dbReference type="RefSeq" id="WP_124992163.1">
    <property type="nucleotide sequence ID" value="NZ_JAVCNR010000003.1"/>
</dbReference>
<protein>
    <submittedName>
        <fullName evidence="2">Uncharacterized protein</fullName>
    </submittedName>
</protein>
<evidence type="ECO:0000256" key="1">
    <source>
        <dbReference type="SAM" id="Phobius"/>
    </source>
</evidence>
<dbReference type="AlphaFoldDB" id="A0A425YDF1"/>
<gene>
    <name evidence="3" type="ORF">DWB62_012505</name>
    <name evidence="2" type="ORF">GNY23_12505</name>
</gene>
<dbReference type="Proteomes" id="UP000462449">
    <property type="component" value="Unassembled WGS sequence"/>
</dbReference>
<sequence>MKNINQCPSGLIYNGLSIVYLHSFSIGNKVKFDDQHVFVETLTNSIDHQIFNLQGLGDEKLICRYKLKGFRTIIKLEDNGPEINGYVHVEASLFFNNTVCISYRLVIDSTKDLDWDHEGFCESSTSLNTDELIALAGIPLATEHWSQNGDLDCSDIDNDVESISISELYLDESTNWLDIPVEKTGKKEVFLKVLERYKFLFTKSNSESSIVDPIYVFIDVWENVGHQQGISFAKMAEDEIIEHIENHHQSEMIGLLTLYPYEWPYRLSSDFEEICGKNIAIDTDDLVLANQNICIVFGTYGLRGKDSPTDWKEHLAERAKYHVSWPEYLLIVEMIIAKKQAINNALSHFINNTIKVSRQKNTRKLIEENALLTLEISNTLLKLDAVRFSRFVSHKIMYERTEKRLGLERDYNQLQNAISQIDQSLNNVTNSREIKQANLLNLILGIISVASLFSILLTPAELPFFKAIAADERLAFNGGVTIIILTFLLIFLSVVFGAFRLIRTIFYRK</sequence>
<reference evidence="3 4" key="1">
    <citation type="submission" date="2019-11" db="EMBL/GenBank/DDBJ databases">
        <title>Draft genome sequence of Labilibaculum sp. strain SYP isolated from Black Sea.</title>
        <authorList>
            <person name="Yadav S."/>
            <person name="Villanueva L."/>
        </authorList>
    </citation>
    <scope>NUCLEOTIDE SEQUENCE [LARGE SCALE GENOMIC DNA]</scope>
    <source>
        <strain evidence="3 4">44</strain>
    </source>
</reference>
<organism evidence="2 5">
    <name type="scientific">Labilibaculum euxinus</name>
    <dbReference type="NCBI Taxonomy" id="2686357"/>
    <lineage>
        <taxon>Bacteria</taxon>
        <taxon>Pseudomonadati</taxon>
        <taxon>Bacteroidota</taxon>
        <taxon>Bacteroidia</taxon>
        <taxon>Marinilabiliales</taxon>
        <taxon>Marinifilaceae</taxon>
        <taxon>Labilibaculum</taxon>
    </lineage>
</organism>
<name>A0A425YDF1_9BACT</name>
<evidence type="ECO:0000313" key="4">
    <source>
        <dbReference type="Proteomes" id="UP000285951"/>
    </source>
</evidence>
<evidence type="ECO:0000313" key="2">
    <source>
        <dbReference type="EMBL" id="MUP38639.1"/>
    </source>
</evidence>
<reference evidence="2 5" key="2">
    <citation type="submission" date="2019-12" db="EMBL/GenBank/DDBJ databases">
        <title>Draft genome sequence of Labilibaculum sp. strain 44 isolated from deep waters of Black Sea.</title>
        <authorList>
            <person name="Yadav S."/>
            <person name="Villanueva L."/>
        </authorList>
    </citation>
    <scope>NUCLEOTIDE SEQUENCE [LARGE SCALE GENOMIC DNA]</scope>
    <source>
        <strain evidence="2 5">44</strain>
    </source>
</reference>
<keyword evidence="1" id="KW-1133">Transmembrane helix</keyword>
<evidence type="ECO:0000313" key="5">
    <source>
        <dbReference type="Proteomes" id="UP000462449"/>
    </source>
</evidence>
<dbReference type="EMBL" id="QTZN02000029">
    <property type="protein sequence ID" value="MVB07844.1"/>
    <property type="molecule type" value="Genomic_DNA"/>
</dbReference>
<dbReference type="EMBL" id="WOTW01000029">
    <property type="protein sequence ID" value="MUP38639.1"/>
    <property type="molecule type" value="Genomic_DNA"/>
</dbReference>
<feature type="transmembrane region" description="Helical" evidence="1">
    <location>
        <begin position="439"/>
        <end position="460"/>
    </location>
</feature>
<evidence type="ECO:0000313" key="3">
    <source>
        <dbReference type="EMBL" id="MVB07844.1"/>
    </source>
</evidence>
<accession>A0A425YDF1</accession>
<keyword evidence="4" id="KW-1185">Reference proteome</keyword>
<proteinExistence type="predicted"/>
<dbReference type="Proteomes" id="UP000285951">
    <property type="component" value="Unassembled WGS sequence"/>
</dbReference>
<feature type="transmembrane region" description="Helical" evidence="1">
    <location>
        <begin position="480"/>
        <end position="502"/>
    </location>
</feature>
<dbReference type="OrthoDB" id="1097551at2"/>
<keyword evidence="1" id="KW-0472">Membrane</keyword>
<comment type="caution">
    <text evidence="2">The sequence shown here is derived from an EMBL/GenBank/DDBJ whole genome shotgun (WGS) entry which is preliminary data.</text>
</comment>